<feature type="region of interest" description="Disordered" evidence="1">
    <location>
        <begin position="1"/>
        <end position="167"/>
    </location>
</feature>
<gene>
    <name evidence="3" type="primary">LOC103556465</name>
</gene>
<dbReference type="Proteomes" id="UP001652662">
    <property type="component" value="Chromosome 22"/>
</dbReference>
<name>A0ABM4LZZ2_EQUPR</name>
<evidence type="ECO:0000313" key="2">
    <source>
        <dbReference type="Proteomes" id="UP001652662"/>
    </source>
</evidence>
<sequence>MAGPSGWGGALGTEAAWSQRSWPWSGRCEEVLSPLSSRTVAPRRPARLAQPPGALAEPGWGGPQFHPPAPPPPSAPPASLSGLRLRARRALRPPASRDLSRRARARQQATAGFPAGRRPDRGARRRSPPGAARRLRPGGSSRLEPPPRPRVSCHSPPGSDPVGRRRAFAPGDRRLCAASWGMGAGGVRAQCKLEMHPAPPAHRNPGIGCPASPPTATASPPPPIPPHSDNPQWWQAAFWKLAEGN</sequence>
<evidence type="ECO:0000256" key="1">
    <source>
        <dbReference type="SAM" id="MobiDB-lite"/>
    </source>
</evidence>
<feature type="compositionally biased region" description="Gly residues" evidence="1">
    <location>
        <begin position="1"/>
        <end position="11"/>
    </location>
</feature>
<reference evidence="3" key="1">
    <citation type="submission" date="2025-08" db="UniProtKB">
        <authorList>
            <consortium name="RefSeq"/>
        </authorList>
    </citation>
    <scope>IDENTIFICATION</scope>
    <source>
        <tissue evidence="3">Blood</tissue>
    </source>
</reference>
<feature type="compositionally biased region" description="Low complexity" evidence="1">
    <location>
        <begin position="106"/>
        <end position="116"/>
    </location>
</feature>
<feature type="compositionally biased region" description="Low complexity" evidence="1">
    <location>
        <begin position="47"/>
        <end position="56"/>
    </location>
</feature>
<proteinExistence type="predicted"/>
<organism evidence="2 3">
    <name type="scientific">Equus przewalskii</name>
    <name type="common">Przewalski's horse</name>
    <name type="synonym">Equus caballus przewalskii</name>
    <dbReference type="NCBI Taxonomy" id="9798"/>
    <lineage>
        <taxon>Eukaryota</taxon>
        <taxon>Metazoa</taxon>
        <taxon>Chordata</taxon>
        <taxon>Craniata</taxon>
        <taxon>Vertebrata</taxon>
        <taxon>Euteleostomi</taxon>
        <taxon>Mammalia</taxon>
        <taxon>Eutheria</taxon>
        <taxon>Laurasiatheria</taxon>
        <taxon>Perissodactyla</taxon>
        <taxon>Equidae</taxon>
        <taxon>Equus</taxon>
    </lineage>
</organism>
<dbReference type="GeneID" id="103556465"/>
<feature type="compositionally biased region" description="Pro residues" evidence="1">
    <location>
        <begin position="65"/>
        <end position="76"/>
    </location>
</feature>
<accession>A0ABM4LZZ2</accession>
<feature type="region of interest" description="Disordered" evidence="1">
    <location>
        <begin position="196"/>
        <end position="231"/>
    </location>
</feature>
<feature type="compositionally biased region" description="Pro residues" evidence="1">
    <location>
        <begin position="219"/>
        <end position="228"/>
    </location>
</feature>
<keyword evidence="2" id="KW-1185">Reference proteome</keyword>
<dbReference type="RefSeq" id="XP_070446013.1">
    <property type="nucleotide sequence ID" value="XM_070589912.1"/>
</dbReference>
<evidence type="ECO:0000313" key="3">
    <source>
        <dbReference type="RefSeq" id="XP_070446013.1"/>
    </source>
</evidence>
<feature type="compositionally biased region" description="Low complexity" evidence="1">
    <location>
        <begin position="128"/>
        <end position="142"/>
    </location>
</feature>
<protein>
    <submittedName>
        <fullName evidence="3">Uncharacterized protein</fullName>
    </submittedName>
</protein>